<keyword evidence="5" id="KW-1185">Reference proteome</keyword>
<dbReference type="eggNOG" id="COG0456">
    <property type="taxonomic scope" value="Bacteria"/>
</dbReference>
<sequence length="178" mass="19970">MRRRPSDYVISPARPEDVASLIALDLAAGQLFAPTGLLTEEALGDHVPETVMQQAMETGDLLKIAPAEGEPAGFALVSHRGGTLYLDQISVHPDHGRRGLGATLMRQVFQVARQRRLKTVTLSTFRDVPWNGPFYRKLGFREIPREEMADWMLALEKIQAESLDVSQRCFMVRKIGWL</sequence>
<evidence type="ECO:0000259" key="3">
    <source>
        <dbReference type="PROSITE" id="PS51186"/>
    </source>
</evidence>
<comment type="caution">
    <text evidence="4">The sequence shown here is derived from an EMBL/GenBank/DDBJ whole genome shotgun (WGS) entry which is preliminary data.</text>
</comment>
<dbReference type="GO" id="GO:0016747">
    <property type="term" value="F:acyltransferase activity, transferring groups other than amino-acyl groups"/>
    <property type="evidence" value="ECO:0007669"/>
    <property type="project" value="InterPro"/>
</dbReference>
<dbReference type="Pfam" id="PF00583">
    <property type="entry name" value="Acetyltransf_1"/>
    <property type="match status" value="1"/>
</dbReference>
<dbReference type="STRING" id="1280952.HJA_02936"/>
<dbReference type="AlphaFoldDB" id="A0A059FI44"/>
<organism evidence="4 5">
    <name type="scientific">Hyphomonas jannaschiana VP2</name>
    <dbReference type="NCBI Taxonomy" id="1280952"/>
    <lineage>
        <taxon>Bacteria</taxon>
        <taxon>Pseudomonadati</taxon>
        <taxon>Pseudomonadota</taxon>
        <taxon>Alphaproteobacteria</taxon>
        <taxon>Hyphomonadales</taxon>
        <taxon>Hyphomonadaceae</taxon>
        <taxon>Hyphomonas</taxon>
    </lineage>
</organism>
<protein>
    <submittedName>
        <fullName evidence="4">Acetyltransferase</fullName>
    </submittedName>
</protein>
<dbReference type="PROSITE" id="PS51186">
    <property type="entry name" value="GNAT"/>
    <property type="match status" value="1"/>
</dbReference>
<name>A0A059FI44_9PROT</name>
<dbReference type="PANTHER" id="PTHR43800">
    <property type="entry name" value="PEPTIDYL-LYSINE N-ACETYLTRANSFERASE YJAB"/>
    <property type="match status" value="1"/>
</dbReference>
<evidence type="ECO:0000313" key="5">
    <source>
        <dbReference type="Proteomes" id="UP000024816"/>
    </source>
</evidence>
<evidence type="ECO:0000313" key="4">
    <source>
        <dbReference type="EMBL" id="KCZ90148.1"/>
    </source>
</evidence>
<evidence type="ECO:0000256" key="1">
    <source>
        <dbReference type="ARBA" id="ARBA00022679"/>
    </source>
</evidence>
<dbReference type="InterPro" id="IPR000182">
    <property type="entry name" value="GNAT_dom"/>
</dbReference>
<keyword evidence="1 4" id="KW-0808">Transferase</keyword>
<keyword evidence="2" id="KW-0012">Acyltransferase</keyword>
<evidence type="ECO:0000256" key="2">
    <source>
        <dbReference type="ARBA" id="ARBA00023315"/>
    </source>
</evidence>
<dbReference type="InterPro" id="IPR016181">
    <property type="entry name" value="Acyl_CoA_acyltransferase"/>
</dbReference>
<gene>
    <name evidence="4" type="ORF">HJA_02936</name>
</gene>
<dbReference type="EMBL" id="ARYJ01000002">
    <property type="protein sequence ID" value="KCZ90148.1"/>
    <property type="molecule type" value="Genomic_DNA"/>
</dbReference>
<feature type="domain" description="N-acetyltransferase" evidence="3">
    <location>
        <begin position="8"/>
        <end position="162"/>
    </location>
</feature>
<dbReference type="PATRIC" id="fig|1280952.3.peg.589"/>
<dbReference type="OrthoDB" id="572496at2"/>
<proteinExistence type="predicted"/>
<dbReference type="Gene3D" id="3.40.630.30">
    <property type="match status" value="1"/>
</dbReference>
<dbReference type="SUPFAM" id="SSF55729">
    <property type="entry name" value="Acyl-CoA N-acyltransferases (Nat)"/>
    <property type="match status" value="1"/>
</dbReference>
<dbReference type="CDD" id="cd04301">
    <property type="entry name" value="NAT_SF"/>
    <property type="match status" value="1"/>
</dbReference>
<dbReference type="RefSeq" id="WP_051597294.1">
    <property type="nucleotide sequence ID" value="NZ_ARYJ01000002.1"/>
</dbReference>
<dbReference type="Proteomes" id="UP000024816">
    <property type="component" value="Unassembled WGS sequence"/>
</dbReference>
<dbReference type="PANTHER" id="PTHR43800:SF1">
    <property type="entry name" value="PEPTIDYL-LYSINE N-ACETYLTRANSFERASE YJAB"/>
    <property type="match status" value="1"/>
</dbReference>
<accession>A0A059FI44</accession>
<reference evidence="4 5" key="1">
    <citation type="journal article" date="2014" name="Antonie Van Leeuwenhoek">
        <title>Hyphomonas beringensis sp. nov. and Hyphomonas chukchiensis sp. nov., isolated from surface seawater of the Bering Sea and Chukchi Sea.</title>
        <authorList>
            <person name="Li C."/>
            <person name="Lai Q."/>
            <person name="Li G."/>
            <person name="Dong C."/>
            <person name="Wang J."/>
            <person name="Liao Y."/>
            <person name="Shao Z."/>
        </authorList>
    </citation>
    <scope>NUCLEOTIDE SEQUENCE [LARGE SCALE GENOMIC DNA]</scope>
    <source>
        <strain evidence="4 5">VP2</strain>
    </source>
</reference>